<evidence type="ECO:0000313" key="3">
    <source>
        <dbReference type="Proteomes" id="UP001150941"/>
    </source>
</evidence>
<name>A0A9W9NVW2_9EURO</name>
<accession>A0A9W9NVW2</accession>
<feature type="region of interest" description="Disordered" evidence="1">
    <location>
        <begin position="80"/>
        <end position="113"/>
    </location>
</feature>
<dbReference type="GeneID" id="83203702"/>
<protein>
    <submittedName>
        <fullName evidence="2">Uncharacterized protein</fullName>
    </submittedName>
</protein>
<dbReference type="Proteomes" id="UP001150941">
    <property type="component" value="Unassembled WGS sequence"/>
</dbReference>
<dbReference type="AlphaFoldDB" id="A0A9W9NVW2"/>
<organism evidence="2 3">
    <name type="scientific">Penicillium chermesinum</name>
    <dbReference type="NCBI Taxonomy" id="63820"/>
    <lineage>
        <taxon>Eukaryota</taxon>
        <taxon>Fungi</taxon>
        <taxon>Dikarya</taxon>
        <taxon>Ascomycota</taxon>
        <taxon>Pezizomycotina</taxon>
        <taxon>Eurotiomycetes</taxon>
        <taxon>Eurotiomycetidae</taxon>
        <taxon>Eurotiales</taxon>
        <taxon>Aspergillaceae</taxon>
        <taxon>Penicillium</taxon>
    </lineage>
</organism>
<gene>
    <name evidence="2" type="ORF">N7468_007103</name>
</gene>
<evidence type="ECO:0000313" key="2">
    <source>
        <dbReference type="EMBL" id="KAJ5225878.1"/>
    </source>
</evidence>
<keyword evidence="3" id="KW-1185">Reference proteome</keyword>
<comment type="caution">
    <text evidence="2">The sequence shown here is derived from an EMBL/GenBank/DDBJ whole genome shotgun (WGS) entry which is preliminary data.</text>
</comment>
<feature type="compositionally biased region" description="Acidic residues" evidence="1">
    <location>
        <begin position="84"/>
        <end position="100"/>
    </location>
</feature>
<dbReference type="RefSeq" id="XP_058329289.1">
    <property type="nucleotide sequence ID" value="XM_058476399.1"/>
</dbReference>
<dbReference type="EMBL" id="JAPQKS010000005">
    <property type="protein sequence ID" value="KAJ5225878.1"/>
    <property type="molecule type" value="Genomic_DNA"/>
</dbReference>
<sequence length="113" mass="12244">MVYKQNESAPPESVGVRKHQIMTVHKKGVKGYRIFFGNCSGPMRPEASRRPLGQGSSVSALALFILFAIAAEDGDVVLHGVDGEAGDGQDDEEDDDDDGDRDVAFDHVGQWRA</sequence>
<evidence type="ECO:0000256" key="1">
    <source>
        <dbReference type="SAM" id="MobiDB-lite"/>
    </source>
</evidence>
<reference evidence="2" key="2">
    <citation type="journal article" date="2023" name="IMA Fungus">
        <title>Comparative genomic study of the Penicillium genus elucidates a diverse pangenome and 15 lateral gene transfer events.</title>
        <authorList>
            <person name="Petersen C."/>
            <person name="Sorensen T."/>
            <person name="Nielsen M.R."/>
            <person name="Sondergaard T.E."/>
            <person name="Sorensen J.L."/>
            <person name="Fitzpatrick D.A."/>
            <person name="Frisvad J.C."/>
            <person name="Nielsen K.L."/>
        </authorList>
    </citation>
    <scope>NUCLEOTIDE SEQUENCE</scope>
    <source>
        <strain evidence="2">IBT 19713</strain>
    </source>
</reference>
<proteinExistence type="predicted"/>
<reference evidence="2" key="1">
    <citation type="submission" date="2022-11" db="EMBL/GenBank/DDBJ databases">
        <authorList>
            <person name="Petersen C."/>
        </authorList>
    </citation>
    <scope>NUCLEOTIDE SEQUENCE</scope>
    <source>
        <strain evidence="2">IBT 19713</strain>
    </source>
</reference>